<protein>
    <submittedName>
        <fullName evidence="1">Uncharacterized protein</fullName>
    </submittedName>
</protein>
<name>A0AC60A286_RANTA</name>
<organism evidence="1 2">
    <name type="scientific">Rangifer tarandus platyrhynchus</name>
    <name type="common">Svalbard reindeer</name>
    <dbReference type="NCBI Taxonomy" id="3082113"/>
    <lineage>
        <taxon>Eukaryota</taxon>
        <taxon>Metazoa</taxon>
        <taxon>Chordata</taxon>
        <taxon>Craniata</taxon>
        <taxon>Vertebrata</taxon>
        <taxon>Euteleostomi</taxon>
        <taxon>Mammalia</taxon>
        <taxon>Eutheria</taxon>
        <taxon>Laurasiatheria</taxon>
        <taxon>Artiodactyla</taxon>
        <taxon>Ruminantia</taxon>
        <taxon>Pecora</taxon>
        <taxon>Cervidae</taxon>
        <taxon>Odocoileinae</taxon>
        <taxon>Rangifer</taxon>
    </lineage>
</organism>
<proteinExistence type="predicted"/>
<dbReference type="EMBL" id="OX596091">
    <property type="protein sequence ID" value="CAN0549510.1"/>
    <property type="molecule type" value="Genomic_DNA"/>
</dbReference>
<dbReference type="Proteomes" id="UP001162501">
    <property type="component" value="Chromosome 7"/>
</dbReference>
<evidence type="ECO:0000313" key="2">
    <source>
        <dbReference type="Proteomes" id="UP001162501"/>
    </source>
</evidence>
<accession>A0AC60A286</accession>
<sequence length="91" mass="9684">MTRDVTRDAEQDFVAGTKEGNKLQKEHGNRKPKSLPPPLEELAPRMTGGGEGLSRANLKDDEHPAASLSAVAGPVFQVTQATLLQHGGRGL</sequence>
<evidence type="ECO:0000313" key="1">
    <source>
        <dbReference type="EMBL" id="CAN0549510.1"/>
    </source>
</evidence>
<reference evidence="1" key="1">
    <citation type="submission" date="2023-05" db="EMBL/GenBank/DDBJ databases">
        <authorList>
            <consortium name="ELIXIR-Norway"/>
        </authorList>
    </citation>
    <scope>NUCLEOTIDE SEQUENCE</scope>
</reference>
<gene>
    <name evidence="1" type="ORF">MRATA1EN22A_LOCUS25978</name>
</gene>
<reference evidence="1" key="2">
    <citation type="submission" date="2025-03" db="EMBL/GenBank/DDBJ databases">
        <authorList>
            <consortium name="ELIXIR-Norway"/>
            <consortium name="Elixir Norway"/>
        </authorList>
    </citation>
    <scope>NUCLEOTIDE SEQUENCE</scope>
</reference>